<dbReference type="RefSeq" id="WP_151143416.1">
    <property type="nucleotide sequence ID" value="NZ_WAGX01000004.1"/>
</dbReference>
<proteinExistence type="predicted"/>
<dbReference type="PANTHER" id="PTHR39176">
    <property type="entry name" value="PERIPLASMIC PROTEIN-RELATED"/>
    <property type="match status" value="1"/>
</dbReference>
<evidence type="ECO:0000256" key="2">
    <source>
        <dbReference type="SAM" id="Phobius"/>
    </source>
</evidence>
<evidence type="ECO:0000256" key="1">
    <source>
        <dbReference type="SAM" id="MobiDB-lite"/>
    </source>
</evidence>
<dbReference type="EMBL" id="WAGX01000004">
    <property type="protein sequence ID" value="KAB1440105.1"/>
    <property type="molecule type" value="Genomic_DNA"/>
</dbReference>
<reference evidence="4 5" key="1">
    <citation type="submission" date="2019-09" db="EMBL/GenBank/DDBJ databases">
        <authorList>
            <person name="Valk L.C."/>
        </authorList>
    </citation>
    <scope>NUCLEOTIDE SEQUENCE [LARGE SCALE GENOMIC DNA]</scope>
    <source>
        <strain evidence="4">GalUA</strain>
    </source>
</reference>
<feature type="region of interest" description="Disordered" evidence="1">
    <location>
        <begin position="40"/>
        <end position="104"/>
    </location>
</feature>
<dbReference type="Gene3D" id="1.20.1270.180">
    <property type="match status" value="1"/>
</dbReference>
<dbReference type="OrthoDB" id="2438161at2"/>
<keyword evidence="2" id="KW-0472">Membrane</keyword>
<accession>A0A7V7UCX9</accession>
<feature type="compositionally biased region" description="Basic and acidic residues" evidence="1">
    <location>
        <begin position="44"/>
        <end position="74"/>
    </location>
</feature>
<dbReference type="AlphaFoldDB" id="A0A7V7UCX9"/>
<evidence type="ECO:0000259" key="3">
    <source>
        <dbReference type="Pfam" id="PF07007"/>
    </source>
</evidence>
<protein>
    <submittedName>
        <fullName evidence="4">DUF1311 domain-containing protein</fullName>
    </submittedName>
</protein>
<reference evidence="4 5" key="2">
    <citation type="submission" date="2020-02" db="EMBL/GenBank/DDBJ databases">
        <title>Candidatus Galacturonibacter soehngenii shows hetero-acetogenic catabolism of galacturonic acid but lacks a canonical carbon monoxide dehydrogenase/acetyl-CoA synthase complex.</title>
        <authorList>
            <person name="Diender M."/>
            <person name="Stouten G.R."/>
            <person name="Petersen J.F."/>
            <person name="Nielsen P.H."/>
            <person name="Dueholm M.S."/>
            <person name="Pronk J.T."/>
            <person name="Van Loosdrecht M.C.M."/>
        </authorList>
    </citation>
    <scope>NUCLEOTIDE SEQUENCE [LARGE SCALE GENOMIC DNA]</scope>
    <source>
        <strain evidence="4">GalUA</strain>
    </source>
</reference>
<keyword evidence="2" id="KW-1133">Transmembrane helix</keyword>
<feature type="transmembrane region" description="Helical" evidence="2">
    <location>
        <begin position="7"/>
        <end position="25"/>
    </location>
</feature>
<organism evidence="4 5">
    <name type="scientific">Candidatus Galacturonatibacter soehngenii</name>
    <dbReference type="NCBI Taxonomy" id="2307010"/>
    <lineage>
        <taxon>Bacteria</taxon>
        <taxon>Bacillati</taxon>
        <taxon>Bacillota</taxon>
        <taxon>Clostridia</taxon>
        <taxon>Lachnospirales</taxon>
        <taxon>Lachnospiraceae</taxon>
        <taxon>Candidatus Galacturonatibacter</taxon>
    </lineage>
</organism>
<dbReference type="InterPro" id="IPR009739">
    <property type="entry name" value="LprI-like_N"/>
</dbReference>
<name>A0A7V7UCX9_9FIRM</name>
<feature type="compositionally biased region" description="Low complexity" evidence="1">
    <location>
        <begin position="76"/>
        <end position="87"/>
    </location>
</feature>
<keyword evidence="2" id="KW-0812">Transmembrane</keyword>
<comment type="caution">
    <text evidence="4">The sequence shown here is derived from an EMBL/GenBank/DDBJ whole genome shotgun (WGS) entry which is preliminary data.</text>
</comment>
<evidence type="ECO:0000313" key="4">
    <source>
        <dbReference type="EMBL" id="KAB1440105.1"/>
    </source>
</evidence>
<dbReference type="PANTHER" id="PTHR39176:SF1">
    <property type="entry name" value="PERIPLASMIC PROTEIN"/>
    <property type="match status" value="1"/>
</dbReference>
<dbReference type="Pfam" id="PF07007">
    <property type="entry name" value="LprI"/>
    <property type="match status" value="1"/>
</dbReference>
<evidence type="ECO:0000313" key="5">
    <source>
        <dbReference type="Proteomes" id="UP000461768"/>
    </source>
</evidence>
<gene>
    <name evidence="4" type="ORF">F7O84_06935</name>
</gene>
<sequence length="246" mass="28618">MKKNMKAIFIVSILFIIGVGIFGLANGNLKFGRNNSKYGSLSNDFKKSNEENESAKVVEQTKEEELADTNDKNEVNNSTQSMQSNMSDDTSVPDSKEVTQTEEDAQEYTLFATDELSDEKAKEPEKTEKEQYIERLNSITIYYDDLWSRTDSFSMVDMKELKNQEYTKWDDELNTIYQLIKKKLPEDKFIVLRDEEREWITRRDEQAALASSKYAGGSMESLEYMAVMTELTKERTYELVDIYFEE</sequence>
<keyword evidence="5" id="KW-1185">Reference proteome</keyword>
<feature type="domain" description="Lysozyme inhibitor LprI-like N-terminal" evidence="3">
    <location>
        <begin position="154"/>
        <end position="239"/>
    </location>
</feature>
<dbReference type="Proteomes" id="UP000461768">
    <property type="component" value="Unassembled WGS sequence"/>
</dbReference>